<evidence type="ECO:0000256" key="3">
    <source>
        <dbReference type="ARBA" id="ARBA00022833"/>
    </source>
</evidence>
<evidence type="ECO:0000256" key="4">
    <source>
        <dbReference type="ARBA" id="ARBA00022862"/>
    </source>
</evidence>
<evidence type="ECO:0000256" key="7">
    <source>
        <dbReference type="ARBA" id="ARBA00023157"/>
    </source>
</evidence>
<evidence type="ECO:0000256" key="5">
    <source>
        <dbReference type="ARBA" id="ARBA00023002"/>
    </source>
</evidence>
<dbReference type="PROSITE" id="PS00332">
    <property type="entry name" value="SOD_CU_ZN_2"/>
    <property type="match status" value="1"/>
</dbReference>
<dbReference type="PROSITE" id="PS00087">
    <property type="entry name" value="SOD_CU_ZN_1"/>
    <property type="match status" value="1"/>
</dbReference>
<dbReference type="HOGENOM" id="CLU_056632_4_1_1"/>
<keyword evidence="4" id="KW-0049">Antioxidant</keyword>
<gene>
    <name evidence="11" type="ORF">A1Q1_06521</name>
</gene>
<comment type="cofactor">
    <cofactor evidence="9">
        <name>Cu cation</name>
        <dbReference type="ChEBI" id="CHEBI:23378"/>
    </cofactor>
    <text evidence="9">Binds 1 copper ion per subunit.</text>
</comment>
<dbReference type="AlphaFoldDB" id="J5Q2F4"/>
<evidence type="ECO:0000256" key="6">
    <source>
        <dbReference type="ARBA" id="ARBA00023008"/>
    </source>
</evidence>
<protein>
    <recommendedName>
        <fullName evidence="9">Superoxide dismutase [Cu-Zn]</fullName>
        <ecNumber evidence="9">1.15.1.1</ecNumber>
    </recommendedName>
</protein>
<dbReference type="InterPro" id="IPR024134">
    <property type="entry name" value="SOD_Cu/Zn_/chaperone"/>
</dbReference>
<feature type="domain" description="Superoxide dismutase copper/zinc binding" evidence="10">
    <location>
        <begin position="24"/>
        <end position="158"/>
    </location>
</feature>
<dbReference type="Pfam" id="PF00080">
    <property type="entry name" value="Sod_Cu"/>
    <property type="match status" value="1"/>
</dbReference>
<accession>J5Q2F4</accession>
<dbReference type="KEGG" id="tasa:A1Q1_06521"/>
<dbReference type="InterPro" id="IPR001424">
    <property type="entry name" value="SOD_Cu_Zn_dom"/>
</dbReference>
<dbReference type="EC" id="1.15.1.1" evidence="9"/>
<dbReference type="CDD" id="cd00305">
    <property type="entry name" value="Cu-Zn_Superoxide_Dismutase"/>
    <property type="match status" value="1"/>
</dbReference>
<name>J5Q2F4_TRIAS</name>
<dbReference type="GeneID" id="25990033"/>
<keyword evidence="6 9" id="KW-0186">Copper</keyword>
<proteinExistence type="inferred from homology"/>
<comment type="similarity">
    <text evidence="1 9">Belongs to the Cu-Zn superoxide dismutase family.</text>
</comment>
<dbReference type="OrthoDB" id="2015551at2759"/>
<dbReference type="PANTHER" id="PTHR10003">
    <property type="entry name" value="SUPEROXIDE DISMUTASE CU-ZN -RELATED"/>
    <property type="match status" value="1"/>
</dbReference>
<comment type="catalytic activity">
    <reaction evidence="8 9">
        <text>2 superoxide + 2 H(+) = H2O2 + O2</text>
        <dbReference type="Rhea" id="RHEA:20696"/>
        <dbReference type="ChEBI" id="CHEBI:15378"/>
        <dbReference type="ChEBI" id="CHEBI:15379"/>
        <dbReference type="ChEBI" id="CHEBI:16240"/>
        <dbReference type="ChEBI" id="CHEBI:18421"/>
        <dbReference type="EC" id="1.15.1.1"/>
    </reaction>
</comment>
<keyword evidence="7" id="KW-1015">Disulfide bond</keyword>
<comment type="function">
    <text evidence="9">Destroys radicals which are normally produced within the cells and which are toxic to biological systems.</text>
</comment>
<evidence type="ECO:0000256" key="2">
    <source>
        <dbReference type="ARBA" id="ARBA00022723"/>
    </source>
</evidence>
<organism evidence="11 12">
    <name type="scientific">Trichosporon asahii var. asahii (strain ATCC 90039 / CBS 2479 / JCM 2466 / KCTC 7840 / NBRC 103889/ NCYC 2677 / UAMH 7654)</name>
    <name type="common">Yeast</name>
    <dbReference type="NCBI Taxonomy" id="1186058"/>
    <lineage>
        <taxon>Eukaryota</taxon>
        <taxon>Fungi</taxon>
        <taxon>Dikarya</taxon>
        <taxon>Basidiomycota</taxon>
        <taxon>Agaricomycotina</taxon>
        <taxon>Tremellomycetes</taxon>
        <taxon>Trichosporonales</taxon>
        <taxon>Trichosporonaceae</taxon>
        <taxon>Trichosporon</taxon>
    </lineage>
</organism>
<dbReference type="Gene3D" id="2.60.40.200">
    <property type="entry name" value="Superoxide dismutase, copper/zinc binding domain"/>
    <property type="match status" value="1"/>
</dbReference>
<evidence type="ECO:0000259" key="10">
    <source>
        <dbReference type="Pfam" id="PF00080"/>
    </source>
</evidence>
<keyword evidence="5 9" id="KW-0560">Oxidoreductase</keyword>
<dbReference type="Proteomes" id="UP000002748">
    <property type="component" value="Unassembled WGS sequence"/>
</dbReference>
<evidence type="ECO:0000313" key="11">
    <source>
        <dbReference type="EMBL" id="EJT45113.1"/>
    </source>
</evidence>
<dbReference type="SUPFAM" id="SSF49329">
    <property type="entry name" value="Cu,Zn superoxide dismutase-like"/>
    <property type="match status" value="1"/>
</dbReference>
<dbReference type="VEuPathDB" id="FungiDB:A1Q1_06521"/>
<dbReference type="GO" id="GO:0005507">
    <property type="term" value="F:copper ion binding"/>
    <property type="evidence" value="ECO:0007669"/>
    <property type="project" value="InterPro"/>
</dbReference>
<dbReference type="PRINTS" id="PR00068">
    <property type="entry name" value="CUZNDISMTASE"/>
</dbReference>
<dbReference type="InterPro" id="IPR036423">
    <property type="entry name" value="SOD-like_Cu/Zn_dom_sf"/>
</dbReference>
<evidence type="ECO:0000313" key="12">
    <source>
        <dbReference type="Proteomes" id="UP000002748"/>
    </source>
</evidence>
<dbReference type="EMBL" id="ALBS01000334">
    <property type="protein sequence ID" value="EJT45113.1"/>
    <property type="molecule type" value="Genomic_DNA"/>
</dbReference>
<dbReference type="FunFam" id="2.60.40.200:FF:000003">
    <property type="entry name" value="Superoxide dismutase [Cu-Zn], chloroplastic"/>
    <property type="match status" value="1"/>
</dbReference>
<evidence type="ECO:0000256" key="8">
    <source>
        <dbReference type="ARBA" id="ARBA00049204"/>
    </source>
</evidence>
<dbReference type="InterPro" id="IPR018152">
    <property type="entry name" value="SOD_Cu/Zn_BS"/>
</dbReference>
<reference evidence="11 12" key="1">
    <citation type="journal article" date="2012" name="Eukaryot. Cell">
        <title>Draft genome sequence of CBS 2479, the standard type strain of Trichosporon asahii.</title>
        <authorList>
            <person name="Yang R.Y."/>
            <person name="Li H.T."/>
            <person name="Zhu H."/>
            <person name="Zhou G.P."/>
            <person name="Wang M."/>
            <person name="Wang L."/>
        </authorList>
    </citation>
    <scope>NUCLEOTIDE SEQUENCE [LARGE SCALE GENOMIC DNA]</scope>
    <source>
        <strain evidence="12">ATCC 90039 / CBS 2479 / JCM 2466 / KCTC 7840 / NCYC 2677 / UAMH 7654</strain>
    </source>
</reference>
<keyword evidence="2 9" id="KW-0479">Metal-binding</keyword>
<comment type="cofactor">
    <cofactor evidence="9">
        <name>Zn(2+)</name>
        <dbReference type="ChEBI" id="CHEBI:29105"/>
    </cofactor>
    <text evidence="9">Binds 1 zinc ion per subunit.</text>
</comment>
<sequence length="170" mass="17209">MVAPAICAGGIAAISVLKGASNATGHVIFTESEKGVHVTGTITGLEPLSTHGFHVHEFGDISGEGCLATGGHYNPFNQTHGAPEDKVRHAGDLGNVVANENGTVILDITDRQLRLRGARSIVGRGVVLHSGVDDLGRGNNTDSKKTGNAGSRLACGAIGIGNATALAALN</sequence>
<dbReference type="GO" id="GO:0004784">
    <property type="term" value="F:superoxide dismutase activity"/>
    <property type="evidence" value="ECO:0007669"/>
    <property type="project" value="UniProtKB-EC"/>
</dbReference>
<evidence type="ECO:0000256" key="9">
    <source>
        <dbReference type="RuleBase" id="RU000393"/>
    </source>
</evidence>
<dbReference type="RefSeq" id="XP_014177110.1">
    <property type="nucleotide sequence ID" value="XM_014321635.1"/>
</dbReference>
<keyword evidence="3 9" id="KW-0862">Zinc</keyword>
<evidence type="ECO:0000256" key="1">
    <source>
        <dbReference type="ARBA" id="ARBA00010457"/>
    </source>
</evidence>
<comment type="caution">
    <text evidence="11">The sequence shown here is derived from an EMBL/GenBank/DDBJ whole genome shotgun (WGS) entry which is preliminary data.</text>
</comment>